<evidence type="ECO:0000256" key="3">
    <source>
        <dbReference type="ARBA" id="ARBA00022806"/>
    </source>
</evidence>
<proteinExistence type="predicted"/>
<keyword evidence="7" id="KW-1185">Reference proteome</keyword>
<keyword evidence="2" id="KW-0378">Hydrolase</keyword>
<dbReference type="Proteomes" id="UP001603857">
    <property type="component" value="Unassembled WGS sequence"/>
</dbReference>
<comment type="caution">
    <text evidence="6">The sequence shown here is derived from an EMBL/GenBank/DDBJ whole genome shotgun (WGS) entry which is preliminary data.</text>
</comment>
<gene>
    <name evidence="6" type="ORF">Fmac_029598</name>
</gene>
<dbReference type="AlphaFoldDB" id="A0ABD1LAU1"/>
<sequence length="273" mass="31440">MVFLRFEPFSVRNYWRDLVQRSLDQDTDKGLLRLQVLMGAIALRTKDATLVGLPPKTTEVCYAELSLEERELYDQMKEQTKTLLSSFGHEDSLVPHYSAVLSRILKASPNLFIYTPPRETRSSHEFTGANLMDRHQSNSENTKFLDKKIYNDNEQMTSLNQDSSSCFNKHVEECNPPIITFEQTSNYTIEEIEEVYGKIEEERHNIHHILEIKEVLVNSENKTETEMTVSLQKLALIIVSLEDLMVTGIGTVVSSLQLHWSKKVIREAKMVAE</sequence>
<dbReference type="GO" id="GO:0004386">
    <property type="term" value="F:helicase activity"/>
    <property type="evidence" value="ECO:0007669"/>
    <property type="project" value="UniProtKB-KW"/>
</dbReference>
<keyword evidence="3" id="KW-0347">Helicase</keyword>
<evidence type="ECO:0000256" key="4">
    <source>
        <dbReference type="ARBA" id="ARBA00022840"/>
    </source>
</evidence>
<keyword evidence="1" id="KW-0547">Nucleotide-binding</keyword>
<evidence type="ECO:0000313" key="7">
    <source>
        <dbReference type="Proteomes" id="UP001603857"/>
    </source>
</evidence>
<dbReference type="InterPro" id="IPR000330">
    <property type="entry name" value="SNF2_N"/>
</dbReference>
<accession>A0ABD1LAU1</accession>
<dbReference type="InterPro" id="IPR050628">
    <property type="entry name" value="SNF2_RAD54_helicase_TF"/>
</dbReference>
<dbReference type="EMBL" id="JBGMDY010000010">
    <property type="protein sequence ID" value="KAL2320629.1"/>
    <property type="molecule type" value="Genomic_DNA"/>
</dbReference>
<evidence type="ECO:0000313" key="6">
    <source>
        <dbReference type="EMBL" id="KAL2320629.1"/>
    </source>
</evidence>
<protein>
    <recommendedName>
        <fullName evidence="5">SNF2 N-terminal domain-containing protein</fullName>
    </recommendedName>
</protein>
<dbReference type="GO" id="GO:0016787">
    <property type="term" value="F:hydrolase activity"/>
    <property type="evidence" value="ECO:0007669"/>
    <property type="project" value="UniProtKB-KW"/>
</dbReference>
<keyword evidence="4" id="KW-0067">ATP-binding</keyword>
<evidence type="ECO:0000259" key="5">
    <source>
        <dbReference type="Pfam" id="PF00176"/>
    </source>
</evidence>
<dbReference type="PANTHER" id="PTHR45626">
    <property type="entry name" value="TRANSCRIPTION TERMINATION FACTOR 2-RELATED"/>
    <property type="match status" value="1"/>
</dbReference>
<dbReference type="Pfam" id="PF00176">
    <property type="entry name" value="SNF2-rel_dom"/>
    <property type="match status" value="1"/>
</dbReference>
<dbReference type="GO" id="GO:0005524">
    <property type="term" value="F:ATP binding"/>
    <property type="evidence" value="ECO:0007669"/>
    <property type="project" value="UniProtKB-KW"/>
</dbReference>
<reference evidence="6 7" key="1">
    <citation type="submission" date="2024-08" db="EMBL/GenBank/DDBJ databases">
        <title>Insights into the chromosomal genome structure of Flemingia macrophylla.</title>
        <authorList>
            <person name="Ding Y."/>
            <person name="Zhao Y."/>
            <person name="Bi W."/>
            <person name="Wu M."/>
            <person name="Zhao G."/>
            <person name="Gong Y."/>
            <person name="Li W."/>
            <person name="Zhang P."/>
        </authorList>
    </citation>
    <scope>NUCLEOTIDE SEQUENCE [LARGE SCALE GENOMIC DNA]</scope>
    <source>
        <strain evidence="6">DYQJB</strain>
        <tissue evidence="6">Leaf</tissue>
    </source>
</reference>
<evidence type="ECO:0000256" key="1">
    <source>
        <dbReference type="ARBA" id="ARBA00022741"/>
    </source>
</evidence>
<dbReference type="PANTHER" id="PTHR45626:SF17">
    <property type="entry name" value="HELICASE-LIKE TRANSCRIPTION FACTOR"/>
    <property type="match status" value="1"/>
</dbReference>
<evidence type="ECO:0000256" key="2">
    <source>
        <dbReference type="ARBA" id="ARBA00022801"/>
    </source>
</evidence>
<organism evidence="6 7">
    <name type="scientific">Flemingia macrophylla</name>
    <dbReference type="NCBI Taxonomy" id="520843"/>
    <lineage>
        <taxon>Eukaryota</taxon>
        <taxon>Viridiplantae</taxon>
        <taxon>Streptophyta</taxon>
        <taxon>Embryophyta</taxon>
        <taxon>Tracheophyta</taxon>
        <taxon>Spermatophyta</taxon>
        <taxon>Magnoliopsida</taxon>
        <taxon>eudicotyledons</taxon>
        <taxon>Gunneridae</taxon>
        <taxon>Pentapetalae</taxon>
        <taxon>rosids</taxon>
        <taxon>fabids</taxon>
        <taxon>Fabales</taxon>
        <taxon>Fabaceae</taxon>
        <taxon>Papilionoideae</taxon>
        <taxon>50 kb inversion clade</taxon>
        <taxon>NPAAA clade</taxon>
        <taxon>indigoferoid/millettioid clade</taxon>
        <taxon>Phaseoleae</taxon>
        <taxon>Flemingia</taxon>
    </lineage>
</organism>
<feature type="domain" description="SNF2 N-terminal" evidence="5">
    <location>
        <begin position="3"/>
        <end position="85"/>
    </location>
</feature>
<name>A0ABD1LAU1_9FABA</name>